<evidence type="ECO:0000313" key="2">
    <source>
        <dbReference type="Proteomes" id="UP000823611"/>
    </source>
</evidence>
<evidence type="ECO:0000313" key="1">
    <source>
        <dbReference type="EMBL" id="MBO8434015.1"/>
    </source>
</evidence>
<reference evidence="1" key="1">
    <citation type="submission" date="2020-10" db="EMBL/GenBank/DDBJ databases">
        <authorList>
            <person name="Gilroy R."/>
        </authorList>
    </citation>
    <scope>NUCLEOTIDE SEQUENCE</scope>
    <source>
        <strain evidence="1">F6-4510</strain>
    </source>
</reference>
<sequence>MCNYIIDEYVKSVCCNIKSKRLSRKTALSLKNDIKILSDKYLPYLDDRYIATLKAIHHFGDPISYANNINNRSFNLSNILCCFL</sequence>
<accession>A0A9D9H0J1</accession>
<dbReference type="Proteomes" id="UP000823611">
    <property type="component" value="Unassembled WGS sequence"/>
</dbReference>
<organism evidence="1 2">
    <name type="scientific">Candidatus Fimicola merdigallinarum</name>
    <dbReference type="NCBI Taxonomy" id="2840819"/>
    <lineage>
        <taxon>Bacteria</taxon>
        <taxon>Bacillati</taxon>
        <taxon>Bacillota</taxon>
        <taxon>Clostridia</taxon>
        <taxon>Lachnospirales</taxon>
        <taxon>Lachnospiraceae</taxon>
        <taxon>Lachnospiraceae incertae sedis</taxon>
        <taxon>Candidatus Fimicola</taxon>
    </lineage>
</organism>
<comment type="caution">
    <text evidence="1">The sequence shown here is derived from an EMBL/GenBank/DDBJ whole genome shotgun (WGS) entry which is preliminary data.</text>
</comment>
<protein>
    <submittedName>
        <fullName evidence="1">Uncharacterized protein</fullName>
    </submittedName>
</protein>
<dbReference type="EMBL" id="JADIMX010000033">
    <property type="protein sequence ID" value="MBO8434015.1"/>
    <property type="molecule type" value="Genomic_DNA"/>
</dbReference>
<proteinExistence type="predicted"/>
<reference evidence="1" key="2">
    <citation type="journal article" date="2021" name="PeerJ">
        <title>Extensive microbial diversity within the chicken gut microbiome revealed by metagenomics and culture.</title>
        <authorList>
            <person name="Gilroy R."/>
            <person name="Ravi A."/>
            <person name="Getino M."/>
            <person name="Pursley I."/>
            <person name="Horton D.L."/>
            <person name="Alikhan N.F."/>
            <person name="Baker D."/>
            <person name="Gharbi K."/>
            <person name="Hall N."/>
            <person name="Watson M."/>
            <person name="Adriaenssens E.M."/>
            <person name="Foster-Nyarko E."/>
            <person name="Jarju S."/>
            <person name="Secka A."/>
            <person name="Antonio M."/>
            <person name="Oren A."/>
            <person name="Chaudhuri R.R."/>
            <person name="La Ragione R."/>
            <person name="Hildebrand F."/>
            <person name="Pallen M.J."/>
        </authorList>
    </citation>
    <scope>NUCLEOTIDE SEQUENCE</scope>
    <source>
        <strain evidence="1">F6-4510</strain>
    </source>
</reference>
<dbReference type="AlphaFoldDB" id="A0A9D9H0J1"/>
<name>A0A9D9H0J1_9FIRM</name>
<gene>
    <name evidence="1" type="ORF">IAC55_01670</name>
</gene>